<dbReference type="AlphaFoldDB" id="A0A2I9DFA8"/>
<proteinExistence type="predicted"/>
<accession>A0A2I9DFA8</accession>
<sequence length="73" mass="7511">MPRAVPAAGSIRGVPTFRVIQLNRRDGDMKTKMWWAVVVVLILGGRAAADPGTNAGGGLRAPTPATAASEAGR</sequence>
<keyword evidence="3" id="KW-1185">Reference proteome</keyword>
<evidence type="ECO:0000313" key="3">
    <source>
        <dbReference type="Proteomes" id="UP000236569"/>
    </source>
</evidence>
<evidence type="ECO:0000256" key="1">
    <source>
        <dbReference type="SAM" id="MobiDB-lite"/>
    </source>
</evidence>
<protein>
    <submittedName>
        <fullName evidence="2">Uncharacterized protein</fullName>
    </submittedName>
</protein>
<evidence type="ECO:0000313" key="2">
    <source>
        <dbReference type="EMBL" id="GBF04728.1"/>
    </source>
</evidence>
<name>A0A2I9DFA8_9DEIO</name>
<dbReference type="EMBL" id="BFAG01000002">
    <property type="protein sequence ID" value="GBF04728.1"/>
    <property type="molecule type" value="Genomic_DNA"/>
</dbReference>
<reference evidence="3" key="1">
    <citation type="submission" date="2018-01" db="EMBL/GenBank/DDBJ databases">
        <title>Draft Genome Sequence of the Radioresistant Bacterium Deinococcus aerius TR0125, Isolated from the Higher Atmosphere above Japan.</title>
        <authorList>
            <person name="Satoh K."/>
            <person name="Arai H."/>
            <person name="Sanzen T."/>
            <person name="Kawaguchi Y."/>
            <person name="Hayashi H."/>
            <person name="Yokobori S."/>
            <person name="Yamagishi A."/>
            <person name="Oono Y."/>
            <person name="Narumi I."/>
        </authorList>
    </citation>
    <scope>NUCLEOTIDE SEQUENCE [LARGE SCALE GENOMIC DNA]</scope>
    <source>
        <strain evidence="3">TR0125</strain>
    </source>
</reference>
<dbReference type="Proteomes" id="UP000236569">
    <property type="component" value="Unassembled WGS sequence"/>
</dbReference>
<comment type="caution">
    <text evidence="2">The sequence shown here is derived from an EMBL/GenBank/DDBJ whole genome shotgun (WGS) entry which is preliminary data.</text>
</comment>
<gene>
    <name evidence="2" type="ORF">DAERI_020325</name>
</gene>
<organism evidence="2 3">
    <name type="scientific">Deinococcus aerius</name>
    <dbReference type="NCBI Taxonomy" id="200253"/>
    <lineage>
        <taxon>Bacteria</taxon>
        <taxon>Thermotogati</taxon>
        <taxon>Deinococcota</taxon>
        <taxon>Deinococci</taxon>
        <taxon>Deinococcales</taxon>
        <taxon>Deinococcaceae</taxon>
        <taxon>Deinococcus</taxon>
    </lineage>
</organism>
<feature type="region of interest" description="Disordered" evidence="1">
    <location>
        <begin position="50"/>
        <end position="73"/>
    </location>
</feature>